<evidence type="ECO:0000313" key="3">
    <source>
        <dbReference type="Proteomes" id="UP000756860"/>
    </source>
</evidence>
<keyword evidence="2" id="KW-0328">Glycosyltransferase</keyword>
<dbReference type="EC" id="2.4.-.-" evidence="2"/>
<gene>
    <name evidence="2" type="ORF">KI810_08150</name>
</gene>
<evidence type="ECO:0000313" key="2">
    <source>
        <dbReference type="EMBL" id="MBT0653025.1"/>
    </source>
</evidence>
<dbReference type="InterPro" id="IPR029044">
    <property type="entry name" value="Nucleotide-diphossugar_trans"/>
</dbReference>
<name>A0ABS5SCD7_9BACT</name>
<proteinExistence type="predicted"/>
<dbReference type="SUPFAM" id="SSF53448">
    <property type="entry name" value="Nucleotide-diphospho-sugar transferases"/>
    <property type="match status" value="1"/>
</dbReference>
<accession>A0ABS5SCD7</accession>
<protein>
    <submittedName>
        <fullName evidence="2">Glycosyltransferase</fullName>
        <ecNumber evidence="2">2.4.-.-</ecNumber>
    </submittedName>
</protein>
<dbReference type="Gene3D" id="3.90.550.10">
    <property type="entry name" value="Spore Coat Polysaccharide Biosynthesis Protein SpsA, Chain A"/>
    <property type="match status" value="1"/>
</dbReference>
<dbReference type="PANTHER" id="PTHR43685:SF2">
    <property type="entry name" value="GLYCOSYLTRANSFERASE 2-LIKE DOMAIN-CONTAINING PROTEIN"/>
    <property type="match status" value="1"/>
</dbReference>
<keyword evidence="2" id="KW-0808">Transferase</keyword>
<dbReference type="Pfam" id="PF00535">
    <property type="entry name" value="Glycos_transf_2"/>
    <property type="match status" value="1"/>
</dbReference>
<dbReference type="EMBL" id="JAHCVK010000002">
    <property type="protein sequence ID" value="MBT0653025.1"/>
    <property type="molecule type" value="Genomic_DNA"/>
</dbReference>
<dbReference type="RefSeq" id="WP_214175010.1">
    <property type="nucleotide sequence ID" value="NZ_JAHCVK010000002.1"/>
</dbReference>
<sequence length="295" mass="34323">MADMKKQLSVVLGSYNRLRFLKLTIESIRWELEQCPFSHEIVVVDGGSTDGTLMWLAKQKDIISIVQHNRGEWRGSPIETRSWGYFMNLGFKCAQGKYICMLSDDCLVVPGAIVKGVARFEEHLATGDRVGALAFYWRNWPEQQKYRVGRTLGDRMFVNHGLYLNNAMKEVGYCDEETYLFYHADGDLCLKMWEKGYTCVDAPDSYIEHYSHANLAARSSNTGKQHRDWENYLKRWQGIFYNPEKHNIGDWVEKKYDDSTLTAARFKHADGINWYRKIIAVKITSLFKERQIEEG</sequence>
<dbReference type="InterPro" id="IPR001173">
    <property type="entry name" value="Glyco_trans_2-like"/>
</dbReference>
<evidence type="ECO:0000259" key="1">
    <source>
        <dbReference type="Pfam" id="PF00535"/>
    </source>
</evidence>
<dbReference type="Proteomes" id="UP000756860">
    <property type="component" value="Unassembled WGS sequence"/>
</dbReference>
<feature type="domain" description="Glycosyltransferase 2-like" evidence="1">
    <location>
        <begin position="9"/>
        <end position="154"/>
    </location>
</feature>
<dbReference type="GO" id="GO:0016757">
    <property type="term" value="F:glycosyltransferase activity"/>
    <property type="evidence" value="ECO:0007669"/>
    <property type="project" value="UniProtKB-KW"/>
</dbReference>
<reference evidence="2 3" key="1">
    <citation type="submission" date="2021-05" db="EMBL/GenBank/DDBJ databases">
        <title>The draft genome of Geobacter luticola JCM 17780.</title>
        <authorList>
            <person name="Xu Z."/>
            <person name="Masuda Y."/>
            <person name="Itoh H."/>
            <person name="Senoo K."/>
        </authorList>
    </citation>
    <scope>NUCLEOTIDE SEQUENCE [LARGE SCALE GENOMIC DNA]</scope>
    <source>
        <strain evidence="2 3">JCM 17780</strain>
    </source>
</reference>
<keyword evidence="3" id="KW-1185">Reference proteome</keyword>
<dbReference type="InterPro" id="IPR050834">
    <property type="entry name" value="Glycosyltransf_2"/>
</dbReference>
<dbReference type="PANTHER" id="PTHR43685">
    <property type="entry name" value="GLYCOSYLTRANSFERASE"/>
    <property type="match status" value="1"/>
</dbReference>
<organism evidence="2 3">
    <name type="scientific">Geomobilimonas luticola</name>
    <dbReference type="NCBI Taxonomy" id="1114878"/>
    <lineage>
        <taxon>Bacteria</taxon>
        <taxon>Pseudomonadati</taxon>
        <taxon>Thermodesulfobacteriota</taxon>
        <taxon>Desulfuromonadia</taxon>
        <taxon>Geobacterales</taxon>
        <taxon>Geobacteraceae</taxon>
        <taxon>Geomobilimonas</taxon>
    </lineage>
</organism>
<comment type="caution">
    <text evidence="2">The sequence shown here is derived from an EMBL/GenBank/DDBJ whole genome shotgun (WGS) entry which is preliminary data.</text>
</comment>